<dbReference type="EMBL" id="DYUD01000011">
    <property type="protein sequence ID" value="HJG88462.1"/>
    <property type="molecule type" value="Genomic_DNA"/>
</dbReference>
<dbReference type="InterPro" id="IPR000297">
    <property type="entry name" value="PPIase_PpiC"/>
</dbReference>
<dbReference type="SUPFAM" id="SSF54534">
    <property type="entry name" value="FKBP-like"/>
    <property type="match status" value="2"/>
</dbReference>
<dbReference type="Gene3D" id="3.10.50.40">
    <property type="match status" value="2"/>
</dbReference>
<dbReference type="PROSITE" id="PS50198">
    <property type="entry name" value="PPIC_PPIASE_2"/>
    <property type="match status" value="2"/>
</dbReference>
<dbReference type="GO" id="GO:0003755">
    <property type="term" value="F:peptidyl-prolyl cis-trans isomerase activity"/>
    <property type="evidence" value="ECO:0007669"/>
    <property type="project" value="UniProtKB-KW"/>
</dbReference>
<dbReference type="InterPro" id="IPR050245">
    <property type="entry name" value="PrsA_foldase"/>
</dbReference>
<keyword evidence="1" id="KW-0697">Rotamase</keyword>
<dbReference type="PANTHER" id="PTHR47245:SF2">
    <property type="entry name" value="PEPTIDYL-PROLYL CIS-TRANS ISOMERASE HP_0175-RELATED"/>
    <property type="match status" value="1"/>
</dbReference>
<comment type="caution">
    <text evidence="4">The sequence shown here is derived from an EMBL/GenBank/DDBJ whole genome shotgun (WGS) entry which is preliminary data.</text>
</comment>
<reference evidence="4" key="2">
    <citation type="submission" date="2021-09" db="EMBL/GenBank/DDBJ databases">
        <authorList>
            <person name="Gilroy R."/>
        </authorList>
    </citation>
    <scope>NUCLEOTIDE SEQUENCE</scope>
    <source>
        <strain evidence="4">CHK121-7720</strain>
    </source>
</reference>
<evidence type="ECO:0000313" key="5">
    <source>
        <dbReference type="Proteomes" id="UP000757103"/>
    </source>
</evidence>
<dbReference type="SUPFAM" id="SSF109998">
    <property type="entry name" value="Triger factor/SurA peptide-binding domain-like"/>
    <property type="match status" value="1"/>
</dbReference>
<accession>A0A921SUM3</accession>
<dbReference type="Pfam" id="PF00639">
    <property type="entry name" value="Rotamase"/>
    <property type="match status" value="1"/>
</dbReference>
<dbReference type="Pfam" id="PF13616">
    <property type="entry name" value="Rotamase_3"/>
    <property type="match status" value="1"/>
</dbReference>
<organism evidence="4 5">
    <name type="scientific">Barnesiella viscericola</name>
    <dbReference type="NCBI Taxonomy" id="397865"/>
    <lineage>
        <taxon>Bacteria</taxon>
        <taxon>Pseudomonadati</taxon>
        <taxon>Bacteroidota</taxon>
        <taxon>Bacteroidia</taxon>
        <taxon>Bacteroidales</taxon>
        <taxon>Barnesiellaceae</taxon>
        <taxon>Barnesiella</taxon>
    </lineage>
</organism>
<evidence type="ECO:0000313" key="4">
    <source>
        <dbReference type="EMBL" id="HJG88462.1"/>
    </source>
</evidence>
<proteinExistence type="predicted"/>
<evidence type="ECO:0000256" key="1">
    <source>
        <dbReference type="PROSITE-ProRule" id="PRU00278"/>
    </source>
</evidence>
<name>A0A921SUM3_9BACT</name>
<dbReference type="RefSeq" id="WP_273305503.1">
    <property type="nucleotide sequence ID" value="NZ_DYUD01000011.1"/>
</dbReference>
<feature type="domain" description="PpiC" evidence="3">
    <location>
        <begin position="225"/>
        <end position="328"/>
    </location>
</feature>
<feature type="domain" description="PpiC" evidence="3">
    <location>
        <begin position="120"/>
        <end position="220"/>
    </location>
</feature>
<gene>
    <name evidence="4" type="ORF">K8U91_03145</name>
</gene>
<reference evidence="4" key="1">
    <citation type="journal article" date="2021" name="PeerJ">
        <title>Extensive microbial diversity within the chicken gut microbiome revealed by metagenomics and culture.</title>
        <authorList>
            <person name="Gilroy R."/>
            <person name="Ravi A."/>
            <person name="Getino M."/>
            <person name="Pursley I."/>
            <person name="Horton D.L."/>
            <person name="Alikhan N.F."/>
            <person name="Baker D."/>
            <person name="Gharbi K."/>
            <person name="Hall N."/>
            <person name="Watson M."/>
            <person name="Adriaenssens E.M."/>
            <person name="Foster-Nyarko E."/>
            <person name="Jarju S."/>
            <person name="Secka A."/>
            <person name="Antonio M."/>
            <person name="Oren A."/>
            <person name="Chaudhuri R.R."/>
            <person name="La Ragione R."/>
            <person name="Hildebrand F."/>
            <person name="Pallen M.J."/>
        </authorList>
    </citation>
    <scope>NUCLEOTIDE SEQUENCE</scope>
    <source>
        <strain evidence="4">CHK121-7720</strain>
    </source>
</reference>
<feature type="chain" id="PRO_5037618711" evidence="2">
    <location>
        <begin position="22"/>
        <end position="646"/>
    </location>
</feature>
<evidence type="ECO:0000256" key="2">
    <source>
        <dbReference type="SAM" id="SignalP"/>
    </source>
</evidence>
<dbReference type="InterPro" id="IPR027304">
    <property type="entry name" value="Trigger_fact/SurA_dom_sf"/>
</dbReference>
<dbReference type="PANTHER" id="PTHR47245">
    <property type="entry name" value="PEPTIDYLPROLYL ISOMERASE"/>
    <property type="match status" value="1"/>
</dbReference>
<feature type="signal peptide" evidence="2">
    <location>
        <begin position="1"/>
        <end position="21"/>
    </location>
</feature>
<protein>
    <submittedName>
        <fullName evidence="4">Peptidyl-prolyl cis-trans isomerase</fullName>
    </submittedName>
</protein>
<keyword evidence="1 4" id="KW-0413">Isomerase</keyword>
<dbReference type="InterPro" id="IPR046357">
    <property type="entry name" value="PPIase_dom_sf"/>
</dbReference>
<dbReference type="AlphaFoldDB" id="A0A921SUM3"/>
<dbReference type="Proteomes" id="UP000757103">
    <property type="component" value="Unassembled WGS sequence"/>
</dbReference>
<keyword evidence="2" id="KW-0732">Signal</keyword>
<sequence>MKNKWLVTALLAGNAWAWLWAADVDPVIMRVNNKDIHKSEFEYIYNKNSQQQIDQKSLDEYVTLFKNYKLKVAEAEALGIDTTEAFKKELAGYREELAKPYLIDASVDDRLAREAYDRMKEDVEVSHILIGLHARTPQERAAAKQKADSILNCIKAGEDFGTLAEKYSEDGSRQNKGYLGFIKGGRTVYPFEKAAFALQPGQVSDVVESQFGYHIIKVHSRRPDPGEFLFAHIMILVPRDASAEVKAQKEAEARAIYEELKAGADFATLAKERSDDKGTAVRGGELPWVSCGQFVKEFEDAAFALKNKGDITEPVLSPYGWHIIKLLDKRDIKPFEQMRPDIVRMMARDERGGMARAAMVTKLKGEYGFSLDEAQQDKLVKLAQAMGKVDSAYIAAIQTDQSPLFSFQNHSYTVADFAGFLPKGRTVSVNAPDYVTSMVGVMADKEILDYEKSRLEEKYPDFRNLMNEYRDGMLLFEVSNREVWEKASQDTQGLQKYFKKNRKKYKWDKPHYKGFVLQCDDDTTATAVKKRMKKLDADSVIVVLKREFNTDSLTRVKIERGLFVEGENPWVDQLVFKGAPAKVDEKLPVVFVSGKLLKKYPESYTDVRGQVTADYQTYLEKVWVENLNKKYPVEINEDVLKTVNKQ</sequence>
<evidence type="ECO:0000259" key="3">
    <source>
        <dbReference type="PROSITE" id="PS50198"/>
    </source>
</evidence>